<keyword evidence="1" id="KW-0813">Transport</keyword>
<protein>
    <submittedName>
        <fullName evidence="3">Iron complex transport system substrate-binding protein</fullName>
    </submittedName>
</protein>
<dbReference type="PANTHER" id="PTHR30532:SF24">
    <property type="entry name" value="FERRIC ENTEROBACTIN-BINDING PERIPLASMIC PROTEIN FEPB"/>
    <property type="match status" value="1"/>
</dbReference>
<accession>A0A4V2FY63</accession>
<reference evidence="3 4" key="1">
    <citation type="journal article" date="2015" name="Stand. Genomic Sci.">
        <title>Genomic Encyclopedia of Bacterial and Archaeal Type Strains, Phase III: the genomes of soil and plant-associated and newly described type strains.</title>
        <authorList>
            <person name="Whitman W.B."/>
            <person name="Woyke T."/>
            <person name="Klenk H.P."/>
            <person name="Zhou Y."/>
            <person name="Lilburn T.G."/>
            <person name="Beck B.J."/>
            <person name="De Vos P."/>
            <person name="Vandamme P."/>
            <person name="Eisen J.A."/>
            <person name="Garrity G."/>
            <person name="Hugenholtz P."/>
            <person name="Kyrpides N.C."/>
        </authorList>
    </citation>
    <scope>NUCLEOTIDE SEQUENCE [LARGE SCALE GENOMIC DNA]</scope>
    <source>
        <strain evidence="3 4">VKM Ac-2540</strain>
    </source>
</reference>
<dbReference type="EMBL" id="SHKR01000012">
    <property type="protein sequence ID" value="RZU16186.1"/>
    <property type="molecule type" value="Genomic_DNA"/>
</dbReference>
<gene>
    <name evidence="3" type="ORF">EV645_3735</name>
</gene>
<organism evidence="3 4">
    <name type="scientific">Kribbella rubisoli</name>
    <dbReference type="NCBI Taxonomy" id="3075929"/>
    <lineage>
        <taxon>Bacteria</taxon>
        <taxon>Bacillati</taxon>
        <taxon>Actinomycetota</taxon>
        <taxon>Actinomycetes</taxon>
        <taxon>Propionibacteriales</taxon>
        <taxon>Kribbellaceae</taxon>
        <taxon>Kribbella</taxon>
    </lineage>
</organism>
<evidence type="ECO:0000313" key="4">
    <source>
        <dbReference type="Proteomes" id="UP000292027"/>
    </source>
</evidence>
<dbReference type="PANTHER" id="PTHR30532">
    <property type="entry name" value="IRON III DICITRATE-BINDING PERIPLASMIC PROTEIN"/>
    <property type="match status" value="1"/>
</dbReference>
<dbReference type="OrthoDB" id="7941913at2"/>
<comment type="caution">
    <text evidence="3">The sequence shown here is derived from an EMBL/GenBank/DDBJ whole genome shotgun (WGS) entry which is preliminary data.</text>
</comment>
<evidence type="ECO:0000256" key="2">
    <source>
        <dbReference type="ARBA" id="ARBA00022729"/>
    </source>
</evidence>
<name>A0A4V2FY63_9ACTN</name>
<sequence length="265" mass="27725">MTWSFDDDREQHIETASRPTRVLAYAQAAQTLASLGVPVVGYFGSQHHADSGATVGLDLPYVGGGDAVDDDLVKSLDPDLVVSVTYGGEVYGLSEGIAARVAGLAPILAIGIAGGRTLDSVIQRFHELAEALGADVEDPATDMTSAPTELRVVALSGGTDTDAYVASPAYWPSLRMLADAGVQFTPTTTAGGWEVVKWDELAAKHPADIVLYDQRPNSLGADRLAAIPGWSEVPGVRAGNVLPWNPEPPLTYAAAASFVNGLAQR</sequence>
<evidence type="ECO:0000256" key="1">
    <source>
        <dbReference type="ARBA" id="ARBA00022448"/>
    </source>
</evidence>
<dbReference type="Gene3D" id="3.40.50.1980">
    <property type="entry name" value="Nitrogenase molybdenum iron protein domain"/>
    <property type="match status" value="2"/>
</dbReference>
<keyword evidence="2" id="KW-0732">Signal</keyword>
<dbReference type="SUPFAM" id="SSF53807">
    <property type="entry name" value="Helical backbone' metal receptor"/>
    <property type="match status" value="1"/>
</dbReference>
<keyword evidence="4" id="KW-1185">Reference proteome</keyword>
<dbReference type="Proteomes" id="UP000292027">
    <property type="component" value="Unassembled WGS sequence"/>
</dbReference>
<evidence type="ECO:0000313" key="3">
    <source>
        <dbReference type="EMBL" id="RZU16186.1"/>
    </source>
</evidence>
<proteinExistence type="predicted"/>
<dbReference type="InterPro" id="IPR051313">
    <property type="entry name" value="Bact_iron-sidero_bind"/>
</dbReference>
<dbReference type="GO" id="GO:1901678">
    <property type="term" value="P:iron coordination entity transport"/>
    <property type="evidence" value="ECO:0007669"/>
    <property type="project" value="UniProtKB-ARBA"/>
</dbReference>
<dbReference type="AlphaFoldDB" id="A0A4V2FY63"/>
<dbReference type="RefSeq" id="WP_130445116.1">
    <property type="nucleotide sequence ID" value="NZ_SHKR01000012.1"/>
</dbReference>
<dbReference type="GO" id="GO:0030288">
    <property type="term" value="C:outer membrane-bounded periplasmic space"/>
    <property type="evidence" value="ECO:0007669"/>
    <property type="project" value="TreeGrafter"/>
</dbReference>